<protein>
    <submittedName>
        <fullName evidence="1">Uncharacterized protein</fullName>
    </submittedName>
</protein>
<keyword evidence="2" id="KW-1185">Reference proteome</keyword>
<dbReference type="EMBL" id="BAABHK010000006">
    <property type="protein sequence ID" value="GAA4628679.1"/>
    <property type="molecule type" value="Genomic_DNA"/>
</dbReference>
<reference evidence="2" key="1">
    <citation type="journal article" date="2019" name="Int. J. Syst. Evol. Microbiol.">
        <title>The Global Catalogue of Microorganisms (GCM) 10K type strain sequencing project: providing services to taxonomists for standard genome sequencing and annotation.</title>
        <authorList>
            <consortium name="The Broad Institute Genomics Platform"/>
            <consortium name="The Broad Institute Genome Sequencing Center for Infectious Disease"/>
            <person name="Wu L."/>
            <person name="Ma J."/>
        </authorList>
    </citation>
    <scope>NUCLEOTIDE SEQUENCE [LARGE SCALE GENOMIC DNA]</scope>
    <source>
        <strain evidence="2">JCM 17939</strain>
    </source>
</reference>
<accession>A0ABP8UDF3</accession>
<dbReference type="Proteomes" id="UP001501442">
    <property type="component" value="Unassembled WGS sequence"/>
</dbReference>
<proteinExistence type="predicted"/>
<sequence length="45" mass="4912">MVYETLSKGVAGNDALLDMLMRTPSEQRRPSLLFAAVNLILAAHP</sequence>
<dbReference type="RefSeq" id="WP_345433010.1">
    <property type="nucleotide sequence ID" value="NZ_BAABHK010000006.1"/>
</dbReference>
<name>A0ABP8UDF3_9ACTN</name>
<gene>
    <name evidence="1" type="ORF">GCM10023196_046050</name>
</gene>
<organism evidence="1 2">
    <name type="scientific">Actinoallomurus vinaceus</name>
    <dbReference type="NCBI Taxonomy" id="1080074"/>
    <lineage>
        <taxon>Bacteria</taxon>
        <taxon>Bacillati</taxon>
        <taxon>Actinomycetota</taxon>
        <taxon>Actinomycetes</taxon>
        <taxon>Streptosporangiales</taxon>
        <taxon>Thermomonosporaceae</taxon>
        <taxon>Actinoallomurus</taxon>
    </lineage>
</organism>
<evidence type="ECO:0000313" key="2">
    <source>
        <dbReference type="Proteomes" id="UP001501442"/>
    </source>
</evidence>
<evidence type="ECO:0000313" key="1">
    <source>
        <dbReference type="EMBL" id="GAA4628679.1"/>
    </source>
</evidence>
<comment type="caution">
    <text evidence="1">The sequence shown here is derived from an EMBL/GenBank/DDBJ whole genome shotgun (WGS) entry which is preliminary data.</text>
</comment>